<accession>A0A9D3U8I7</accession>
<keyword evidence="2" id="KW-1185">Reference proteome</keyword>
<dbReference type="AlphaFoldDB" id="A0A9D3U8I7"/>
<comment type="caution">
    <text evidence="1">The sequence shown here is derived from an EMBL/GenBank/DDBJ whole genome shotgun (WGS) entry which is preliminary data.</text>
</comment>
<dbReference type="EMBL" id="JAIQCV010000013">
    <property type="protein sequence ID" value="KAH1031814.1"/>
    <property type="molecule type" value="Genomic_DNA"/>
</dbReference>
<reference evidence="1 2" key="1">
    <citation type="journal article" date="2021" name="Plant Biotechnol. J.">
        <title>Multi-omics assisted identification of the key and species-specific regulatory components of drought-tolerant mechanisms in Gossypium stocksii.</title>
        <authorList>
            <person name="Yu D."/>
            <person name="Ke L."/>
            <person name="Zhang D."/>
            <person name="Wu Y."/>
            <person name="Sun Y."/>
            <person name="Mei J."/>
            <person name="Sun J."/>
            <person name="Sun Y."/>
        </authorList>
    </citation>
    <scope>NUCLEOTIDE SEQUENCE [LARGE SCALE GENOMIC DNA]</scope>
    <source>
        <strain evidence="2">cv. E1</strain>
        <tissue evidence="1">Leaf</tissue>
    </source>
</reference>
<evidence type="ECO:0008006" key="3">
    <source>
        <dbReference type="Google" id="ProtNLM"/>
    </source>
</evidence>
<organism evidence="1 2">
    <name type="scientific">Gossypium stocksii</name>
    <dbReference type="NCBI Taxonomy" id="47602"/>
    <lineage>
        <taxon>Eukaryota</taxon>
        <taxon>Viridiplantae</taxon>
        <taxon>Streptophyta</taxon>
        <taxon>Embryophyta</taxon>
        <taxon>Tracheophyta</taxon>
        <taxon>Spermatophyta</taxon>
        <taxon>Magnoliopsida</taxon>
        <taxon>eudicotyledons</taxon>
        <taxon>Gunneridae</taxon>
        <taxon>Pentapetalae</taxon>
        <taxon>rosids</taxon>
        <taxon>malvids</taxon>
        <taxon>Malvales</taxon>
        <taxon>Malvaceae</taxon>
        <taxon>Malvoideae</taxon>
        <taxon>Gossypium</taxon>
    </lineage>
</organism>
<proteinExistence type="predicted"/>
<sequence length="105" mass="11937">MNGKVGNLFFPSRELRKGDQLSPYLFLICKESYRLSSEWLLQVVILRVGINKHASLITHLFFADDSLIFEDATSGWARALKDNLEIYAHSSGQVINFDKSGVFQL</sequence>
<gene>
    <name evidence="1" type="ORF">J1N35_043988</name>
</gene>
<evidence type="ECO:0000313" key="2">
    <source>
        <dbReference type="Proteomes" id="UP000828251"/>
    </source>
</evidence>
<evidence type="ECO:0000313" key="1">
    <source>
        <dbReference type="EMBL" id="KAH1031814.1"/>
    </source>
</evidence>
<protein>
    <recommendedName>
        <fullName evidence="3">Reverse transcriptase domain-containing protein</fullName>
    </recommendedName>
</protein>
<name>A0A9D3U8I7_9ROSI</name>
<dbReference type="Proteomes" id="UP000828251">
    <property type="component" value="Unassembled WGS sequence"/>
</dbReference>
<dbReference type="OrthoDB" id="1932527at2759"/>